<gene>
    <name evidence="2" type="ORF">SAMN02745857_03046</name>
</gene>
<sequence length="73" mass="7896">MKKTLLIGISLIILGAVALGLSQYTYKTEEKVFELGPLKATAEHEKKLPIPPELGWVLLVGGILVVVVGELKK</sequence>
<accession>A0A1W1XVG3</accession>
<keyword evidence="1" id="KW-1133">Transmembrane helix</keyword>
<evidence type="ECO:0000313" key="3">
    <source>
        <dbReference type="Proteomes" id="UP000192761"/>
    </source>
</evidence>
<reference evidence="2 3" key="1">
    <citation type="submission" date="2017-04" db="EMBL/GenBank/DDBJ databases">
        <authorList>
            <person name="Afonso C.L."/>
            <person name="Miller P.J."/>
            <person name="Scott M.A."/>
            <person name="Spackman E."/>
            <person name="Goraichik I."/>
            <person name="Dimitrov K.M."/>
            <person name="Suarez D.L."/>
            <person name="Swayne D.E."/>
        </authorList>
    </citation>
    <scope>NUCLEOTIDE SEQUENCE [LARGE SCALE GENOMIC DNA]</scope>
    <source>
        <strain evidence="2 3">DSM 23236</strain>
    </source>
</reference>
<organism evidence="2 3">
    <name type="scientific">Andreprevotia lacus DSM 23236</name>
    <dbReference type="NCBI Taxonomy" id="1121001"/>
    <lineage>
        <taxon>Bacteria</taxon>
        <taxon>Pseudomonadati</taxon>
        <taxon>Pseudomonadota</taxon>
        <taxon>Betaproteobacteria</taxon>
        <taxon>Neisseriales</taxon>
        <taxon>Chitinibacteraceae</taxon>
        <taxon>Andreprevotia</taxon>
    </lineage>
</organism>
<keyword evidence="3" id="KW-1185">Reference proteome</keyword>
<evidence type="ECO:0000256" key="1">
    <source>
        <dbReference type="SAM" id="Phobius"/>
    </source>
</evidence>
<dbReference type="AlphaFoldDB" id="A0A1W1XVG3"/>
<dbReference type="EMBL" id="FWXD01000019">
    <property type="protein sequence ID" value="SMC27949.1"/>
    <property type="molecule type" value="Genomic_DNA"/>
</dbReference>
<name>A0A1W1XVG3_9NEIS</name>
<dbReference type="STRING" id="1121001.SAMN02745857_03046"/>
<evidence type="ECO:0000313" key="2">
    <source>
        <dbReference type="EMBL" id="SMC27949.1"/>
    </source>
</evidence>
<proteinExistence type="predicted"/>
<dbReference type="Proteomes" id="UP000192761">
    <property type="component" value="Unassembled WGS sequence"/>
</dbReference>
<keyword evidence="1" id="KW-0472">Membrane</keyword>
<keyword evidence="1" id="KW-0812">Transmembrane</keyword>
<feature type="transmembrane region" description="Helical" evidence="1">
    <location>
        <begin position="54"/>
        <end position="71"/>
    </location>
</feature>
<protein>
    <submittedName>
        <fullName evidence="2">Uncharacterized protein</fullName>
    </submittedName>
</protein>